<dbReference type="EMBL" id="PJZF01000003">
    <property type="protein sequence ID" value="PLR40759.1"/>
    <property type="molecule type" value="Genomic_DNA"/>
</dbReference>
<protein>
    <recommendedName>
        <fullName evidence="3">Eaa protein</fullName>
    </recommendedName>
</protein>
<dbReference type="Proteomes" id="UP000234240">
    <property type="component" value="Unassembled WGS sequence"/>
</dbReference>
<dbReference type="RefSeq" id="WP_101815172.1">
    <property type="nucleotide sequence ID" value="NZ_PJZF01000003.1"/>
</dbReference>
<proteinExistence type="predicted"/>
<accession>A0A2N5EDZ4</accession>
<gene>
    <name evidence="1" type="ORF">CYR55_05630</name>
</gene>
<name>A0A2N5EDZ4_9GAMM</name>
<keyword evidence="2" id="KW-1185">Reference proteome</keyword>
<evidence type="ECO:0008006" key="3">
    <source>
        <dbReference type="Google" id="ProtNLM"/>
    </source>
</evidence>
<evidence type="ECO:0000313" key="2">
    <source>
        <dbReference type="Proteomes" id="UP000234240"/>
    </source>
</evidence>
<comment type="caution">
    <text evidence="1">The sequence shown here is derived from an EMBL/GenBank/DDBJ whole genome shotgun (WGS) entry which is preliminary data.</text>
</comment>
<sequence>MDKQQKYKLIAAAKQAIKCYEAGGNVSPEPEYLALFKVALASLEAEPVAWEVKGILCHTKEEADRYIGEPEPLYAAPPAPVVKVGLPEPYDDGHGNEWLSKREVIKAIQEAGAEVLRLNSSDTDDIDTTPQQYQSLS</sequence>
<reference evidence="1 2" key="1">
    <citation type="submission" date="2017-12" db="EMBL/GenBank/DDBJ databases">
        <title>Characterization of six clinical isolates of Enterochimera gen. nov., a novel genus of the Yersiniaciae family and the three species Enterochimera arupensis sp. nov., Enterochimera coloradensis sp. nov, and Enterochimera californica sp. nov.</title>
        <authorList>
            <person name="Rossi A."/>
            <person name="Fisher M."/>
        </authorList>
    </citation>
    <scope>NUCLEOTIDE SEQUENCE [LARGE SCALE GENOMIC DNA]</scope>
    <source>
        <strain evidence="2">2015-Iso6</strain>
    </source>
</reference>
<evidence type="ECO:0000313" key="1">
    <source>
        <dbReference type="EMBL" id="PLR40759.1"/>
    </source>
</evidence>
<organism evidence="1 2">
    <name type="scientific">Chimaeribacter californicus</name>
    <dbReference type="NCBI Taxonomy" id="2060067"/>
    <lineage>
        <taxon>Bacteria</taxon>
        <taxon>Pseudomonadati</taxon>
        <taxon>Pseudomonadota</taxon>
        <taxon>Gammaproteobacteria</taxon>
        <taxon>Enterobacterales</taxon>
        <taxon>Yersiniaceae</taxon>
        <taxon>Chimaeribacter</taxon>
    </lineage>
</organism>
<dbReference type="AlphaFoldDB" id="A0A2N5EDZ4"/>